<evidence type="ECO:0000313" key="3">
    <source>
        <dbReference type="Proteomes" id="UP000612855"/>
    </source>
</evidence>
<dbReference type="RefSeq" id="WP_188475856.1">
    <property type="nucleotide sequence ID" value="NZ_BMFJ01000001.1"/>
</dbReference>
<organism evidence="2 3">
    <name type="scientific">Primorskyibacter flagellatus</name>
    <dbReference type="NCBI Taxonomy" id="1387277"/>
    <lineage>
        <taxon>Bacteria</taxon>
        <taxon>Pseudomonadati</taxon>
        <taxon>Pseudomonadota</taxon>
        <taxon>Alphaproteobacteria</taxon>
        <taxon>Rhodobacterales</taxon>
        <taxon>Roseobacteraceae</taxon>
        <taxon>Primorskyibacter</taxon>
    </lineage>
</organism>
<keyword evidence="3" id="KW-1185">Reference proteome</keyword>
<feature type="transmembrane region" description="Helical" evidence="1">
    <location>
        <begin position="38"/>
        <end position="58"/>
    </location>
</feature>
<keyword evidence="1" id="KW-0812">Transmembrane</keyword>
<name>A0A916ZYX7_9RHOB</name>
<dbReference type="Proteomes" id="UP000612855">
    <property type="component" value="Unassembled WGS sequence"/>
</dbReference>
<sequence length="174" mass="19064">MEFIRPELRQWAARWTEALIGGAVGLIGLWFALTGLGVLAWLGWGLIALAPVLVFAGVQRGRFRSGSGGPGVVTVDEGQVAYFGPLTGGMVALSELRRLSLDSRNAPPTWVLEQMGQPELLVPLTAQGADQLFDVFAALPGIRTDRMLEEMRRKGPERVVIWQRGSENPHRILH</sequence>
<evidence type="ECO:0000256" key="1">
    <source>
        <dbReference type="SAM" id="Phobius"/>
    </source>
</evidence>
<gene>
    <name evidence="2" type="ORF">GCM10011360_02890</name>
</gene>
<reference evidence="3" key="1">
    <citation type="journal article" date="2019" name="Int. J. Syst. Evol. Microbiol.">
        <title>The Global Catalogue of Microorganisms (GCM) 10K type strain sequencing project: providing services to taxonomists for standard genome sequencing and annotation.</title>
        <authorList>
            <consortium name="The Broad Institute Genomics Platform"/>
            <consortium name="The Broad Institute Genome Sequencing Center for Infectious Disease"/>
            <person name="Wu L."/>
            <person name="Ma J."/>
        </authorList>
    </citation>
    <scope>NUCLEOTIDE SEQUENCE [LARGE SCALE GENOMIC DNA]</scope>
    <source>
        <strain evidence="3">CGMCC 1.12664</strain>
    </source>
</reference>
<keyword evidence="1" id="KW-1133">Transmembrane helix</keyword>
<keyword evidence="1" id="KW-0472">Membrane</keyword>
<comment type="caution">
    <text evidence="2">The sequence shown here is derived from an EMBL/GenBank/DDBJ whole genome shotgun (WGS) entry which is preliminary data.</text>
</comment>
<proteinExistence type="predicted"/>
<dbReference type="AlphaFoldDB" id="A0A916ZYX7"/>
<evidence type="ECO:0000313" key="2">
    <source>
        <dbReference type="EMBL" id="GGE17476.1"/>
    </source>
</evidence>
<dbReference type="EMBL" id="BMFJ01000001">
    <property type="protein sequence ID" value="GGE17476.1"/>
    <property type="molecule type" value="Genomic_DNA"/>
</dbReference>
<accession>A0A916ZYX7</accession>
<protein>
    <submittedName>
        <fullName evidence="2">Uncharacterized protein</fullName>
    </submittedName>
</protein>
<feature type="transmembrane region" description="Helical" evidence="1">
    <location>
        <begin position="12"/>
        <end position="32"/>
    </location>
</feature>